<dbReference type="AlphaFoldDB" id="A0A7U4DQL8"/>
<dbReference type="EMBL" id="CP002364">
    <property type="protein sequence ID" value="ADW19239.1"/>
    <property type="molecule type" value="Genomic_DNA"/>
</dbReference>
<feature type="transmembrane region" description="Helical" evidence="5">
    <location>
        <begin position="135"/>
        <end position="157"/>
    </location>
</feature>
<evidence type="ECO:0000256" key="5">
    <source>
        <dbReference type="RuleBase" id="RU361157"/>
    </source>
</evidence>
<organism evidence="7 8">
    <name type="scientific">Desulfobulbus propionicus (strain ATCC 33891 / DSM 2032 / VKM B-1956 / 1pr3)</name>
    <dbReference type="NCBI Taxonomy" id="577650"/>
    <lineage>
        <taxon>Bacteria</taxon>
        <taxon>Pseudomonadati</taxon>
        <taxon>Thermodesulfobacteriota</taxon>
        <taxon>Desulfobulbia</taxon>
        <taxon>Desulfobulbales</taxon>
        <taxon>Desulfobulbaceae</taxon>
        <taxon>Desulfobulbus</taxon>
    </lineage>
</organism>
<dbReference type="InterPro" id="IPR052522">
    <property type="entry name" value="ABC-2_transport_permease"/>
</dbReference>
<reference evidence="7 8" key="1">
    <citation type="journal article" date="2011" name="Stand. Genomic Sci.">
        <title>Complete genome sequence of Desulfobulbus propionicus type strain (1pr3).</title>
        <authorList>
            <person name="Pagani I."/>
            <person name="Lapidus A."/>
            <person name="Nolan M."/>
            <person name="Lucas S."/>
            <person name="Hammon N."/>
            <person name="Deshpande S."/>
            <person name="Cheng J.F."/>
            <person name="Chertkov O."/>
            <person name="Davenport K."/>
            <person name="Tapia R."/>
            <person name="Han C."/>
            <person name="Goodwin L."/>
            <person name="Pitluck S."/>
            <person name="Liolios K."/>
            <person name="Mavromatis K."/>
            <person name="Ivanova N."/>
            <person name="Mikhailova N."/>
            <person name="Pati A."/>
            <person name="Chen A."/>
            <person name="Palaniappan K."/>
            <person name="Land M."/>
            <person name="Hauser L."/>
            <person name="Chang Y.J."/>
            <person name="Jeffries C.D."/>
            <person name="Detter J.C."/>
            <person name="Brambilla E."/>
            <person name="Kannan K.P."/>
            <person name="Djao O.D."/>
            <person name="Rohde M."/>
            <person name="Pukall R."/>
            <person name="Spring S."/>
            <person name="Goker M."/>
            <person name="Sikorski J."/>
            <person name="Woyke T."/>
            <person name="Bristow J."/>
            <person name="Eisen J.A."/>
            <person name="Markowitz V."/>
            <person name="Hugenholtz P."/>
            <person name="Kyrpides N.C."/>
            <person name="Klenk H.P."/>
        </authorList>
    </citation>
    <scope>NUCLEOTIDE SEQUENCE [LARGE SCALE GENOMIC DNA]</scope>
    <source>
        <strain evidence="8">ATCC 33891 / DSM 2032 / 1pr3</strain>
    </source>
</reference>
<proteinExistence type="inferred from homology"/>
<keyword evidence="2 5" id="KW-0812">Transmembrane</keyword>
<dbReference type="RefSeq" id="WP_015725764.1">
    <property type="nucleotide sequence ID" value="NC_014972.1"/>
</dbReference>
<evidence type="ECO:0000256" key="3">
    <source>
        <dbReference type="ARBA" id="ARBA00022989"/>
    </source>
</evidence>
<keyword evidence="4 5" id="KW-0472">Membrane</keyword>
<evidence type="ECO:0000256" key="2">
    <source>
        <dbReference type="ARBA" id="ARBA00022692"/>
    </source>
</evidence>
<feature type="transmembrane region" description="Helical" evidence="5">
    <location>
        <begin position="111"/>
        <end position="129"/>
    </location>
</feature>
<dbReference type="InterPro" id="IPR000412">
    <property type="entry name" value="ABC_2_transport"/>
</dbReference>
<sequence>MNGFVAVYLREMLILKYRFKRQLAGMAVSPLLYLITFGYAMGDLIRFGEQSYLHFLIPGLVAMASMTQAFAIATDINVARFYWNIFEEFQAAPISNLAYVAGETLAGMTRALLGVAVILLLSLPFGVVLHYGLLFWLAVALNCFVFASLAVAMAMLVKSHADQSLLTSFIITPMAFLGGTFFPVEKLPVWAQALLSFLPLTHASHAIRATSLGQPAEGFDYLVLLVIGLFFFWLALHSVNRARD</sequence>
<dbReference type="PIRSF" id="PIRSF006648">
    <property type="entry name" value="DrrB"/>
    <property type="match status" value="1"/>
</dbReference>
<dbReference type="GO" id="GO:0043190">
    <property type="term" value="C:ATP-binding cassette (ABC) transporter complex"/>
    <property type="evidence" value="ECO:0007669"/>
    <property type="project" value="InterPro"/>
</dbReference>
<name>A0A7U4DQL8_DESPD</name>
<feature type="transmembrane region" description="Helical" evidence="5">
    <location>
        <begin position="52"/>
        <end position="73"/>
    </location>
</feature>
<feature type="domain" description="ABC transmembrane type-2" evidence="6">
    <location>
        <begin position="21"/>
        <end position="242"/>
    </location>
</feature>
<dbReference type="Pfam" id="PF01061">
    <property type="entry name" value="ABC2_membrane"/>
    <property type="match status" value="1"/>
</dbReference>
<feature type="transmembrane region" description="Helical" evidence="5">
    <location>
        <begin position="219"/>
        <end position="236"/>
    </location>
</feature>
<keyword evidence="5" id="KW-1003">Cell membrane</keyword>
<keyword evidence="3 5" id="KW-1133">Transmembrane helix</keyword>
<feature type="transmembrane region" description="Helical" evidence="5">
    <location>
        <begin position="21"/>
        <end position="40"/>
    </location>
</feature>
<dbReference type="PRINTS" id="PR00164">
    <property type="entry name" value="ABC2TRNSPORT"/>
</dbReference>
<comment type="similarity">
    <text evidence="5">Belongs to the ABC-2 integral membrane protein family.</text>
</comment>
<feature type="transmembrane region" description="Helical" evidence="5">
    <location>
        <begin position="164"/>
        <end position="183"/>
    </location>
</feature>
<keyword evidence="5" id="KW-0813">Transport</keyword>
<dbReference type="KEGG" id="dpr:Despr_3106"/>
<dbReference type="InterPro" id="IPR013525">
    <property type="entry name" value="ABC2_TM"/>
</dbReference>
<evidence type="ECO:0000313" key="8">
    <source>
        <dbReference type="Proteomes" id="UP000006365"/>
    </source>
</evidence>
<evidence type="ECO:0000256" key="1">
    <source>
        <dbReference type="ARBA" id="ARBA00004141"/>
    </source>
</evidence>
<accession>A0A7U4DQL8</accession>
<evidence type="ECO:0000259" key="6">
    <source>
        <dbReference type="PROSITE" id="PS51012"/>
    </source>
</evidence>
<dbReference type="PANTHER" id="PTHR43332:SF2">
    <property type="entry name" value="INNER MEMBRANE TRANSPORT PERMEASE YADH"/>
    <property type="match status" value="1"/>
</dbReference>
<keyword evidence="8" id="KW-1185">Reference proteome</keyword>
<dbReference type="GO" id="GO:0140359">
    <property type="term" value="F:ABC-type transporter activity"/>
    <property type="evidence" value="ECO:0007669"/>
    <property type="project" value="InterPro"/>
</dbReference>
<dbReference type="Proteomes" id="UP000006365">
    <property type="component" value="Chromosome"/>
</dbReference>
<comment type="subcellular location">
    <subcellularLocation>
        <location evidence="5">Cell membrane</location>
        <topology evidence="5">Multi-pass membrane protein</topology>
    </subcellularLocation>
    <subcellularLocation>
        <location evidence="1">Membrane</location>
        <topology evidence="1">Multi-pass membrane protein</topology>
    </subcellularLocation>
</comment>
<gene>
    <name evidence="7" type="ordered locus">Despr_3106</name>
</gene>
<dbReference type="InterPro" id="IPR047817">
    <property type="entry name" value="ABC2_TM_bact-type"/>
</dbReference>
<dbReference type="PANTHER" id="PTHR43332">
    <property type="entry name" value="INNER MEMBRANE TRANSPORT PERMEASE YADH-RELATED"/>
    <property type="match status" value="1"/>
</dbReference>
<evidence type="ECO:0000256" key="4">
    <source>
        <dbReference type="ARBA" id="ARBA00023136"/>
    </source>
</evidence>
<dbReference type="PROSITE" id="PS51012">
    <property type="entry name" value="ABC_TM2"/>
    <property type="match status" value="1"/>
</dbReference>
<protein>
    <recommendedName>
        <fullName evidence="5">Transport permease protein</fullName>
    </recommendedName>
</protein>
<evidence type="ECO:0000313" key="7">
    <source>
        <dbReference type="EMBL" id="ADW19239.1"/>
    </source>
</evidence>